<dbReference type="GO" id="GO:0032259">
    <property type="term" value="P:methylation"/>
    <property type="evidence" value="ECO:0007669"/>
    <property type="project" value="UniProtKB-KW"/>
</dbReference>
<name>A0A2P2JY76_RHIMU</name>
<dbReference type="EMBL" id="GGEC01017927">
    <property type="protein sequence ID" value="MBW98410.1"/>
    <property type="molecule type" value="Transcribed_RNA"/>
</dbReference>
<keyword evidence="4" id="KW-0812">Transmembrane</keyword>
<evidence type="ECO:0000256" key="4">
    <source>
        <dbReference type="RuleBase" id="RU366043"/>
    </source>
</evidence>
<dbReference type="GO" id="GO:0008168">
    <property type="term" value="F:methyltransferase activity"/>
    <property type="evidence" value="ECO:0007669"/>
    <property type="project" value="UniProtKB-UniRule"/>
</dbReference>
<dbReference type="GO" id="GO:0005802">
    <property type="term" value="C:trans-Golgi network"/>
    <property type="evidence" value="ECO:0007669"/>
    <property type="project" value="TreeGrafter"/>
</dbReference>
<dbReference type="GO" id="GO:0005768">
    <property type="term" value="C:endosome"/>
    <property type="evidence" value="ECO:0007669"/>
    <property type="project" value="TreeGrafter"/>
</dbReference>
<evidence type="ECO:0000256" key="1">
    <source>
        <dbReference type="ARBA" id="ARBA00022603"/>
    </source>
</evidence>
<dbReference type="Pfam" id="PF03141">
    <property type="entry name" value="Methyltransf_29"/>
    <property type="match status" value="1"/>
</dbReference>
<dbReference type="GO" id="GO:0016020">
    <property type="term" value="C:membrane"/>
    <property type="evidence" value="ECO:0007669"/>
    <property type="project" value="UniProtKB-SubCell"/>
</dbReference>
<proteinExistence type="inferred from homology"/>
<comment type="similarity">
    <text evidence="4">Belongs to the methyltransferase superfamily.</text>
</comment>
<evidence type="ECO:0000313" key="5">
    <source>
        <dbReference type="EMBL" id="MBW98410.1"/>
    </source>
</evidence>
<accession>A0A2P2JY76</accession>
<keyword evidence="1 4" id="KW-0489">Methyltransferase</keyword>
<keyword evidence="2 4" id="KW-0808">Transferase</keyword>
<dbReference type="PANTHER" id="PTHR10108:SF1166">
    <property type="entry name" value="METHYLTRANSFERASE"/>
    <property type="match status" value="1"/>
</dbReference>
<dbReference type="EC" id="2.1.1.-" evidence="4"/>
<keyword evidence="4" id="KW-0472">Membrane</keyword>
<reference evidence="5" key="1">
    <citation type="submission" date="2018-02" db="EMBL/GenBank/DDBJ databases">
        <title>Rhizophora mucronata_Transcriptome.</title>
        <authorList>
            <person name="Meera S.P."/>
            <person name="Sreeshan A."/>
            <person name="Augustine A."/>
        </authorList>
    </citation>
    <scope>NUCLEOTIDE SEQUENCE</scope>
    <source>
        <tissue evidence="5">Leaf</tissue>
    </source>
</reference>
<sequence length="155" mass="17651">MALSIHNILKERKLPFIIAAFVLLLLATSYLYTNDIQFPYFSVPDLGKLSIPIAGTDDKPNGKKIDLKNGTNTLADADMSIKWDPCPGATAMDYIPCLDNFKAIKELKSRRHMEHRERHCPKPSLRCLVPLPEGYKPPIRWPTSRDMVRLLIDTF</sequence>
<feature type="transmembrane region" description="Helical" evidence="4">
    <location>
        <begin position="14"/>
        <end position="32"/>
    </location>
</feature>
<evidence type="ECO:0000256" key="3">
    <source>
        <dbReference type="ARBA" id="ARBA00023180"/>
    </source>
</evidence>
<evidence type="ECO:0000256" key="2">
    <source>
        <dbReference type="ARBA" id="ARBA00022679"/>
    </source>
</evidence>
<dbReference type="InterPro" id="IPR004159">
    <property type="entry name" value="Put_SAM_MeTrfase"/>
</dbReference>
<dbReference type="PANTHER" id="PTHR10108">
    <property type="entry name" value="SAM-DEPENDENT METHYLTRANSFERASE"/>
    <property type="match status" value="1"/>
</dbReference>
<keyword evidence="4" id="KW-1133">Transmembrane helix</keyword>
<organism evidence="5">
    <name type="scientific">Rhizophora mucronata</name>
    <name type="common">Asiatic mangrove</name>
    <dbReference type="NCBI Taxonomy" id="61149"/>
    <lineage>
        <taxon>Eukaryota</taxon>
        <taxon>Viridiplantae</taxon>
        <taxon>Streptophyta</taxon>
        <taxon>Embryophyta</taxon>
        <taxon>Tracheophyta</taxon>
        <taxon>Spermatophyta</taxon>
        <taxon>Magnoliopsida</taxon>
        <taxon>eudicotyledons</taxon>
        <taxon>Gunneridae</taxon>
        <taxon>Pentapetalae</taxon>
        <taxon>rosids</taxon>
        <taxon>fabids</taxon>
        <taxon>Malpighiales</taxon>
        <taxon>Rhizophoraceae</taxon>
        <taxon>Rhizophora</taxon>
    </lineage>
</organism>
<keyword evidence="3 4" id="KW-0325">Glycoprotein</keyword>
<comment type="subcellular location">
    <subcellularLocation>
        <location evidence="4">Membrane</location>
        <topology evidence="4">Single-pass type II membrane protein</topology>
    </subcellularLocation>
</comment>
<keyword evidence="4" id="KW-0735">Signal-anchor</keyword>
<dbReference type="AlphaFoldDB" id="A0A2P2JY76"/>
<protein>
    <recommendedName>
        <fullName evidence="4">Methyltransferase</fullName>
        <ecNumber evidence="4">2.1.1.-</ecNumber>
    </recommendedName>
</protein>